<name>A0A1L9B1C3_9BACT</name>
<reference evidence="3" key="1">
    <citation type="submission" date="2016-11" db="EMBL/GenBank/DDBJ databases">
        <authorList>
            <person name="Shukria A."/>
            <person name="Stevens D.C."/>
        </authorList>
    </citation>
    <scope>NUCLEOTIDE SEQUENCE [LARGE SCALE GENOMIC DNA]</scope>
    <source>
        <strain evidence="3">Cbfe23</strain>
    </source>
</reference>
<dbReference type="OrthoDB" id="344788at2"/>
<evidence type="ECO:0000256" key="1">
    <source>
        <dbReference type="SAM" id="Phobius"/>
    </source>
</evidence>
<dbReference type="EMBL" id="MPIN01000012">
    <property type="protein sequence ID" value="OJH36050.1"/>
    <property type="molecule type" value="Genomic_DNA"/>
</dbReference>
<feature type="transmembrane region" description="Helical" evidence="1">
    <location>
        <begin position="303"/>
        <end position="321"/>
    </location>
</feature>
<dbReference type="STRING" id="83449.BON30_36250"/>
<protein>
    <recommendedName>
        <fullName evidence="4">Glycosyltransferase RgtA/B/C/D-like domain-containing protein</fullName>
    </recommendedName>
</protein>
<feature type="transmembrane region" description="Helical" evidence="1">
    <location>
        <begin position="117"/>
        <end position="137"/>
    </location>
</feature>
<sequence length="506" mass="54714">MRPIRWVFLVVLLLAALRMYEFSSEDFAIDDAWISFRVARNWLEVGKLTFDVTQPPVEGMTNFLWTLLSVLWIAPWPELDPIFMARVVGGLCHLGTVVVSARVAARLALAHGGSARTAALVTGVLLALSGSMAFHALSGLETSLYTLLFVLAMEQTLAARSGRGGPAIACGVLLGLLGMTRPEGVLVGLLFLGLMALWPETRRGLWRAALPFALLIGGLELFRWWTYGALVPNTYQAKPPSPREGWFYFQNYVLYGLGVVGPVALVPALRRSAFARGVALVALVLAAGTIWSGGDWMPGYRRFSVTMVALAVLVGAGVALARGGWRIPAVAGAVAVLAGHVGASLRLQDAGLYPTRALMSLALAANSTPGVRTVALTDIGRFGYYFSGSIFDLAGLTDKHIARQAGHHLSKAWDEAYFLARRPDLLIVNTVSDISLPTTRTLQVHAVESGPLRSIQRLGGYHLVSSLDLQGGKYLVILARDGLELPEEVWGPRVRRSLSEFTVEEM</sequence>
<feature type="transmembrane region" description="Helical" evidence="1">
    <location>
        <begin position="83"/>
        <end position="105"/>
    </location>
</feature>
<accession>A0A1L9B1C3</accession>
<feature type="transmembrane region" description="Helical" evidence="1">
    <location>
        <begin position="205"/>
        <end position="225"/>
    </location>
</feature>
<reference evidence="2 3" key="2">
    <citation type="submission" date="2016-12" db="EMBL/GenBank/DDBJ databases">
        <title>Draft Genome Sequence of Cystobacter ferrugineus Strain Cbfe23.</title>
        <authorList>
            <person name="Akbar S."/>
            <person name="Dowd S.E."/>
            <person name="Stevens D.C."/>
        </authorList>
    </citation>
    <scope>NUCLEOTIDE SEQUENCE [LARGE SCALE GENOMIC DNA]</scope>
    <source>
        <strain evidence="2 3">Cbfe23</strain>
    </source>
</reference>
<keyword evidence="1" id="KW-0812">Transmembrane</keyword>
<keyword evidence="1" id="KW-0472">Membrane</keyword>
<organism evidence="2 3">
    <name type="scientific">Cystobacter ferrugineus</name>
    <dbReference type="NCBI Taxonomy" id="83449"/>
    <lineage>
        <taxon>Bacteria</taxon>
        <taxon>Pseudomonadati</taxon>
        <taxon>Myxococcota</taxon>
        <taxon>Myxococcia</taxon>
        <taxon>Myxococcales</taxon>
        <taxon>Cystobacterineae</taxon>
        <taxon>Archangiaceae</taxon>
        <taxon>Cystobacter</taxon>
    </lineage>
</organism>
<gene>
    <name evidence="2" type="ORF">BON30_36250</name>
</gene>
<feature type="transmembrane region" description="Helical" evidence="1">
    <location>
        <begin position="245"/>
        <end position="266"/>
    </location>
</feature>
<dbReference type="Proteomes" id="UP000182229">
    <property type="component" value="Unassembled WGS sequence"/>
</dbReference>
<keyword evidence="1" id="KW-1133">Transmembrane helix</keyword>
<evidence type="ECO:0008006" key="4">
    <source>
        <dbReference type="Google" id="ProtNLM"/>
    </source>
</evidence>
<keyword evidence="3" id="KW-1185">Reference proteome</keyword>
<evidence type="ECO:0000313" key="2">
    <source>
        <dbReference type="EMBL" id="OJH36050.1"/>
    </source>
</evidence>
<comment type="caution">
    <text evidence="2">The sequence shown here is derived from an EMBL/GenBank/DDBJ whole genome shotgun (WGS) entry which is preliminary data.</text>
</comment>
<evidence type="ECO:0000313" key="3">
    <source>
        <dbReference type="Proteomes" id="UP000182229"/>
    </source>
</evidence>
<feature type="transmembrane region" description="Helical" evidence="1">
    <location>
        <begin position="182"/>
        <end position="198"/>
    </location>
</feature>
<feature type="transmembrane region" description="Helical" evidence="1">
    <location>
        <begin position="273"/>
        <end position="291"/>
    </location>
</feature>
<proteinExistence type="predicted"/>
<dbReference type="AlphaFoldDB" id="A0A1L9B1C3"/>
<dbReference type="RefSeq" id="WP_071903075.1">
    <property type="nucleotide sequence ID" value="NZ_MPIN01000012.1"/>
</dbReference>